<evidence type="ECO:0000256" key="1">
    <source>
        <dbReference type="ARBA" id="ARBA00004167"/>
    </source>
</evidence>
<keyword evidence="10" id="KW-1185">Reference proteome</keyword>
<dbReference type="InterPro" id="IPR041916">
    <property type="entry name" value="Anti_sigma_zinc_sf"/>
</dbReference>
<dbReference type="InterPro" id="IPR027383">
    <property type="entry name" value="Znf_put"/>
</dbReference>
<evidence type="ECO:0000256" key="4">
    <source>
        <dbReference type="ARBA" id="ARBA00023015"/>
    </source>
</evidence>
<gene>
    <name evidence="9" type="ORF">K8U61_20780</name>
</gene>
<dbReference type="PANTHER" id="PTHR37461:SF1">
    <property type="entry name" value="ANTI-SIGMA-K FACTOR RSKA"/>
    <property type="match status" value="1"/>
</dbReference>
<evidence type="ECO:0000313" key="10">
    <source>
        <dbReference type="Proteomes" id="UP000780875"/>
    </source>
</evidence>
<proteinExistence type="predicted"/>
<comment type="caution">
    <text evidence="9">The sequence shown here is derived from an EMBL/GenBank/DDBJ whole genome shotgun (WGS) entry which is preliminary data.</text>
</comment>
<keyword evidence="6" id="KW-0804">Transcription</keyword>
<feature type="transmembrane region" description="Helical" evidence="7">
    <location>
        <begin position="87"/>
        <end position="109"/>
    </location>
</feature>
<dbReference type="RefSeq" id="WP_224124977.1">
    <property type="nucleotide sequence ID" value="NZ_JAIQZJ010000016.1"/>
</dbReference>
<evidence type="ECO:0000256" key="2">
    <source>
        <dbReference type="ARBA" id="ARBA00022692"/>
    </source>
</evidence>
<dbReference type="Pfam" id="PF13490">
    <property type="entry name" value="zf-HC2"/>
    <property type="match status" value="1"/>
</dbReference>
<dbReference type="Proteomes" id="UP000780875">
    <property type="component" value="Unassembled WGS sequence"/>
</dbReference>
<keyword evidence="4" id="KW-0805">Transcription regulation</keyword>
<dbReference type="Gene3D" id="1.10.10.1320">
    <property type="entry name" value="Anti-sigma factor, zinc-finger domain"/>
    <property type="match status" value="1"/>
</dbReference>
<feature type="domain" description="Putative zinc-finger" evidence="8">
    <location>
        <begin position="11"/>
        <end position="35"/>
    </location>
</feature>
<evidence type="ECO:0000313" key="9">
    <source>
        <dbReference type="EMBL" id="MBZ5740619.1"/>
    </source>
</evidence>
<keyword evidence="2 7" id="KW-0812">Transmembrane</keyword>
<evidence type="ECO:0000256" key="5">
    <source>
        <dbReference type="ARBA" id="ARBA00023136"/>
    </source>
</evidence>
<evidence type="ECO:0000256" key="3">
    <source>
        <dbReference type="ARBA" id="ARBA00022989"/>
    </source>
</evidence>
<dbReference type="EMBL" id="JAIQZJ010000016">
    <property type="protein sequence ID" value="MBZ5740619.1"/>
    <property type="molecule type" value="Genomic_DNA"/>
</dbReference>
<organism evidence="9 10">
    <name type="scientific">Nocardioides mangrovi</name>
    <dbReference type="NCBI Taxonomy" id="2874580"/>
    <lineage>
        <taxon>Bacteria</taxon>
        <taxon>Bacillati</taxon>
        <taxon>Actinomycetota</taxon>
        <taxon>Actinomycetes</taxon>
        <taxon>Propionibacteriales</taxon>
        <taxon>Nocardioidaceae</taxon>
        <taxon>Nocardioides</taxon>
    </lineage>
</organism>
<dbReference type="InterPro" id="IPR051474">
    <property type="entry name" value="Anti-sigma-K/W_factor"/>
</dbReference>
<dbReference type="PANTHER" id="PTHR37461">
    <property type="entry name" value="ANTI-SIGMA-K FACTOR RSKA"/>
    <property type="match status" value="1"/>
</dbReference>
<name>A0ABS7UHW2_9ACTN</name>
<sequence>MSCEFAHDDAAYVLGALPPDERLAFERHLATCDDCSRSVRSIAGLTGLLSRVPLEVVESEPRPEPVPPTLLPSLVREVRRSQVRRRWVAGLAAAAVLVVGAGVTTAVVATRDDPTPPAAVGQTMTQVDQDSVEASVALTSVAWGTKLDLTCTYDEPASAYGEHHEPPTYAMVVRSADGDTQQVATWRGLPGKTMHVSGATALTADDIASVEVVAADGHALLELNG</sequence>
<comment type="subcellular location">
    <subcellularLocation>
        <location evidence="1">Membrane</location>
        <topology evidence="1">Single-pass membrane protein</topology>
    </subcellularLocation>
</comment>
<accession>A0ABS7UHW2</accession>
<evidence type="ECO:0000256" key="6">
    <source>
        <dbReference type="ARBA" id="ARBA00023163"/>
    </source>
</evidence>
<keyword evidence="3 7" id="KW-1133">Transmembrane helix</keyword>
<keyword evidence="5 7" id="KW-0472">Membrane</keyword>
<evidence type="ECO:0000259" key="8">
    <source>
        <dbReference type="Pfam" id="PF13490"/>
    </source>
</evidence>
<protein>
    <submittedName>
        <fullName evidence="9">Zf-HC2 domain-containing protein</fullName>
    </submittedName>
</protein>
<reference evidence="9 10" key="1">
    <citation type="submission" date="2021-09" db="EMBL/GenBank/DDBJ databases">
        <title>Whole genome sequence of Nocardioides sp. GBK3QG-3.</title>
        <authorList>
            <person name="Tuo L."/>
        </authorList>
    </citation>
    <scope>NUCLEOTIDE SEQUENCE [LARGE SCALE GENOMIC DNA]</scope>
    <source>
        <strain evidence="9 10">GBK3QG-3</strain>
    </source>
</reference>
<evidence type="ECO:0000256" key="7">
    <source>
        <dbReference type="SAM" id="Phobius"/>
    </source>
</evidence>